<accession>A0A8H7SS83</accession>
<dbReference type="PANTHER" id="PTHR43991:SF9">
    <property type="entry name" value="DUF2415 DOMAIN-CONTAINING PROTEIN"/>
    <property type="match status" value="1"/>
</dbReference>
<dbReference type="Pfam" id="PF10313">
    <property type="entry name" value="DUF2415"/>
    <property type="match status" value="1"/>
</dbReference>
<dbReference type="InterPro" id="IPR019417">
    <property type="entry name" value="DUF2415"/>
</dbReference>
<dbReference type="EMBL" id="JAEPRE010000049">
    <property type="protein sequence ID" value="KAG2234634.1"/>
    <property type="molecule type" value="Genomic_DNA"/>
</dbReference>
<dbReference type="AlphaFoldDB" id="A0A8H7SS83"/>
<dbReference type="SMART" id="SM00320">
    <property type="entry name" value="WD40"/>
    <property type="match status" value="4"/>
</dbReference>
<feature type="domain" description="DUF2415" evidence="2">
    <location>
        <begin position="257"/>
        <end position="294"/>
    </location>
</feature>
<dbReference type="PROSITE" id="PS50082">
    <property type="entry name" value="WD_REPEATS_2"/>
    <property type="match status" value="1"/>
</dbReference>
<gene>
    <name evidence="3" type="ORF">INT48_003442</name>
</gene>
<dbReference type="Gene3D" id="2.130.10.10">
    <property type="entry name" value="YVTN repeat-like/Quinoprotein amine dehydrogenase"/>
    <property type="match status" value="2"/>
</dbReference>
<protein>
    <recommendedName>
        <fullName evidence="2">DUF2415 domain-containing protein</fullName>
    </recommendedName>
</protein>
<evidence type="ECO:0000313" key="4">
    <source>
        <dbReference type="Proteomes" id="UP000613177"/>
    </source>
</evidence>
<keyword evidence="4" id="KW-1185">Reference proteome</keyword>
<keyword evidence="1" id="KW-0853">WD repeat</keyword>
<evidence type="ECO:0000313" key="3">
    <source>
        <dbReference type="EMBL" id="KAG2234634.1"/>
    </source>
</evidence>
<reference evidence="3" key="1">
    <citation type="submission" date="2021-01" db="EMBL/GenBank/DDBJ databases">
        <title>Metabolic potential, ecology and presence of endohyphal bacteria is reflected in genomic diversity of Mucoromycotina.</title>
        <authorList>
            <person name="Muszewska A."/>
            <person name="Okrasinska A."/>
            <person name="Steczkiewicz K."/>
            <person name="Drgas O."/>
            <person name="Orlowska M."/>
            <person name="Perlinska-Lenart U."/>
            <person name="Aleksandrzak-Piekarczyk T."/>
            <person name="Szatraj K."/>
            <person name="Zielenkiewicz U."/>
            <person name="Pilsyk S."/>
            <person name="Malc E."/>
            <person name="Mieczkowski P."/>
            <person name="Kruszewska J.S."/>
            <person name="Biernat P."/>
            <person name="Pawlowska J."/>
        </authorList>
    </citation>
    <scope>NUCLEOTIDE SEQUENCE</scope>
    <source>
        <strain evidence="3">WA0000018081</strain>
    </source>
</reference>
<dbReference type="InterPro" id="IPR001680">
    <property type="entry name" value="WD40_rpt"/>
</dbReference>
<dbReference type="InterPro" id="IPR015943">
    <property type="entry name" value="WD40/YVTN_repeat-like_dom_sf"/>
</dbReference>
<dbReference type="PANTHER" id="PTHR43991">
    <property type="entry name" value="WD REPEAT PROTEIN (AFU_ORTHOLOGUE AFUA_8G05640)-RELATED"/>
    <property type="match status" value="1"/>
</dbReference>
<comment type="caution">
    <text evidence="3">The sequence shown here is derived from an EMBL/GenBank/DDBJ whole genome shotgun (WGS) entry which is preliminary data.</text>
</comment>
<dbReference type="InterPro" id="IPR036322">
    <property type="entry name" value="WD40_repeat_dom_sf"/>
</dbReference>
<dbReference type="OrthoDB" id="64353at2759"/>
<sequence>MTIIDTTCVSSDYGSEVEMYVRPKPIVHDQKVTIHHWQLRDLLLADDEKHKNELIVPTGQDIFRYNFITGQRSYLLKDIGYPPTCMASGYGYWAAGGQRGDLTLKDTNSDYQVSITTSPGCTINNGLCFSHLNGETRLLVSNNDASIRVFSVPDLELIDTLDFRTAVNHTSVSPDGRKMITVGDDNRVQMFNITDSGHYELATTMAVSRDANFSVAWNHTSEKFAVSSQDGSVHVWDIRSRNPLARFAGLHPSITKGAARCVKFTQTGATDLLAFTEHVSHVHIVDARTFDGQQTLRVGSAGHDTPITGLCFSHDSQKMFVGLENAILDFSIDTSSRRRFARGLLH</sequence>
<evidence type="ECO:0000259" key="2">
    <source>
        <dbReference type="Pfam" id="PF10313"/>
    </source>
</evidence>
<feature type="repeat" description="WD" evidence="1">
    <location>
        <begin position="214"/>
        <end position="246"/>
    </location>
</feature>
<dbReference type="Pfam" id="PF00400">
    <property type="entry name" value="WD40"/>
    <property type="match status" value="1"/>
</dbReference>
<dbReference type="Proteomes" id="UP000613177">
    <property type="component" value="Unassembled WGS sequence"/>
</dbReference>
<organism evidence="3 4">
    <name type="scientific">Thamnidium elegans</name>
    <dbReference type="NCBI Taxonomy" id="101142"/>
    <lineage>
        <taxon>Eukaryota</taxon>
        <taxon>Fungi</taxon>
        <taxon>Fungi incertae sedis</taxon>
        <taxon>Mucoromycota</taxon>
        <taxon>Mucoromycotina</taxon>
        <taxon>Mucoromycetes</taxon>
        <taxon>Mucorales</taxon>
        <taxon>Mucorineae</taxon>
        <taxon>Mucoraceae</taxon>
        <taxon>Thamnidium</taxon>
    </lineage>
</organism>
<name>A0A8H7SS83_9FUNG</name>
<proteinExistence type="predicted"/>
<evidence type="ECO:0000256" key="1">
    <source>
        <dbReference type="PROSITE-ProRule" id="PRU00221"/>
    </source>
</evidence>
<dbReference type="SUPFAM" id="SSF50978">
    <property type="entry name" value="WD40 repeat-like"/>
    <property type="match status" value="1"/>
</dbReference>